<dbReference type="VEuPathDB" id="HostDB:LOC118673623"/>
<feature type="domain" description="PiggyBac transposable element-derived protein" evidence="2">
    <location>
        <begin position="112"/>
        <end position="197"/>
    </location>
</feature>
<protein>
    <recommendedName>
        <fullName evidence="2">PiggyBac transposable element-derived protein domain-containing protein</fullName>
    </recommendedName>
</protein>
<feature type="region of interest" description="Disordered" evidence="1">
    <location>
        <begin position="1"/>
        <end position="25"/>
    </location>
</feature>
<reference evidence="3 4" key="1">
    <citation type="journal article" date="2020" name="Nature">
        <title>Six reference-quality genomes reveal evolution of bat adaptations.</title>
        <authorList>
            <person name="Jebb D."/>
            <person name="Huang Z."/>
            <person name="Pippel M."/>
            <person name="Hughes G.M."/>
            <person name="Lavrichenko K."/>
            <person name="Devanna P."/>
            <person name="Winkler S."/>
            <person name="Jermiin L.S."/>
            <person name="Skirmuntt E.C."/>
            <person name="Katzourakis A."/>
            <person name="Burkitt-Gray L."/>
            <person name="Ray D.A."/>
            <person name="Sullivan K.A.M."/>
            <person name="Roscito J.G."/>
            <person name="Kirilenko B.M."/>
            <person name="Davalos L.M."/>
            <person name="Corthals A.P."/>
            <person name="Power M.L."/>
            <person name="Jones G."/>
            <person name="Ransome R.D."/>
            <person name="Dechmann D.K.N."/>
            <person name="Locatelli A.G."/>
            <person name="Puechmaille S.J."/>
            <person name="Fedrigo O."/>
            <person name="Jarvis E.D."/>
            <person name="Hiller M."/>
            <person name="Vernes S.C."/>
            <person name="Myers E.W."/>
            <person name="Teeling E.C."/>
        </authorList>
    </citation>
    <scope>NUCLEOTIDE SEQUENCE [LARGE SCALE GENOMIC DNA]</scope>
    <source>
        <strain evidence="3">MMyoMyo1</strain>
        <tissue evidence="3">Flight muscle</tissue>
    </source>
</reference>
<dbReference type="PANTHER" id="PTHR46599:SF3">
    <property type="entry name" value="PIGGYBAC TRANSPOSABLE ELEMENT-DERIVED PROTEIN 4"/>
    <property type="match status" value="1"/>
</dbReference>
<name>A0A7J7WVW6_MYOMY</name>
<dbReference type="PANTHER" id="PTHR46599">
    <property type="entry name" value="PIGGYBAC TRANSPOSABLE ELEMENT-DERIVED PROTEIN 4"/>
    <property type="match status" value="1"/>
</dbReference>
<dbReference type="Proteomes" id="UP000527355">
    <property type="component" value="Unassembled WGS sequence"/>
</dbReference>
<sequence length="197" mass="22485">MPSLRKSKETNETDTLPEVLNDNLSDIPSEIKDVDDCFDDSGDDFTDSTDSEIIRPVRKHKVVVLSSDSDTDEAIDNCWSEIDTPPCLQMFEGHAGVTTFPSQCDSVPSVTNLFFGDELFEMLCKELSNYHDQTAMKRKTPSRTLKWSLVTQKDIKKFLGLIILMGQTRKDSLKDYWSTDPLIRTPIFPQTMSHHRF</sequence>
<proteinExistence type="predicted"/>
<feature type="compositionally biased region" description="Basic and acidic residues" evidence="1">
    <location>
        <begin position="1"/>
        <end position="11"/>
    </location>
</feature>
<evidence type="ECO:0000313" key="4">
    <source>
        <dbReference type="Proteomes" id="UP000527355"/>
    </source>
</evidence>
<keyword evidence="4" id="KW-1185">Reference proteome</keyword>
<evidence type="ECO:0000259" key="2">
    <source>
        <dbReference type="Pfam" id="PF13843"/>
    </source>
</evidence>
<dbReference type="Pfam" id="PF13843">
    <property type="entry name" value="DDE_Tnp_1_7"/>
    <property type="match status" value="1"/>
</dbReference>
<dbReference type="EMBL" id="JABWUV010000007">
    <property type="protein sequence ID" value="KAF6341511.1"/>
    <property type="molecule type" value="Genomic_DNA"/>
</dbReference>
<accession>A0A7J7WVW6</accession>
<comment type="caution">
    <text evidence="3">The sequence shown here is derived from an EMBL/GenBank/DDBJ whole genome shotgun (WGS) entry which is preliminary data.</text>
</comment>
<evidence type="ECO:0000256" key="1">
    <source>
        <dbReference type="SAM" id="MobiDB-lite"/>
    </source>
</evidence>
<evidence type="ECO:0000313" key="3">
    <source>
        <dbReference type="EMBL" id="KAF6341511.1"/>
    </source>
</evidence>
<organism evidence="3 4">
    <name type="scientific">Myotis myotis</name>
    <name type="common">Greater mouse-eared bat</name>
    <name type="synonym">Vespertilio myotis</name>
    <dbReference type="NCBI Taxonomy" id="51298"/>
    <lineage>
        <taxon>Eukaryota</taxon>
        <taxon>Metazoa</taxon>
        <taxon>Chordata</taxon>
        <taxon>Craniata</taxon>
        <taxon>Vertebrata</taxon>
        <taxon>Euteleostomi</taxon>
        <taxon>Mammalia</taxon>
        <taxon>Eutheria</taxon>
        <taxon>Laurasiatheria</taxon>
        <taxon>Chiroptera</taxon>
        <taxon>Yangochiroptera</taxon>
        <taxon>Vespertilionidae</taxon>
        <taxon>Myotis</taxon>
    </lineage>
</organism>
<gene>
    <name evidence="3" type="ORF">mMyoMyo1_011927</name>
</gene>
<dbReference type="AlphaFoldDB" id="A0A7J7WVW6"/>
<dbReference type="InterPro" id="IPR029526">
    <property type="entry name" value="PGBD"/>
</dbReference>